<keyword evidence="10" id="KW-1185">Reference proteome</keyword>
<accession>W9YRE1</accession>
<dbReference type="PANTHER" id="PTHR13278:SF0">
    <property type="entry name" value="ZINC FINGER PROTEIN 830"/>
    <property type="match status" value="1"/>
</dbReference>
<dbReference type="GO" id="GO:0008270">
    <property type="term" value="F:zinc ion binding"/>
    <property type="evidence" value="ECO:0007669"/>
    <property type="project" value="UniProtKB-KW"/>
</dbReference>
<dbReference type="Proteomes" id="UP000019484">
    <property type="component" value="Unassembled WGS sequence"/>
</dbReference>
<dbReference type="Pfam" id="PF12874">
    <property type="entry name" value="zf-met"/>
    <property type="match status" value="1"/>
</dbReference>
<feature type="compositionally biased region" description="Acidic residues" evidence="7">
    <location>
        <begin position="75"/>
        <end position="87"/>
    </location>
</feature>
<evidence type="ECO:0000256" key="5">
    <source>
        <dbReference type="ARBA" id="ARBA00023054"/>
    </source>
</evidence>
<evidence type="ECO:0000256" key="6">
    <source>
        <dbReference type="ARBA" id="ARBA00023242"/>
    </source>
</evidence>
<evidence type="ECO:0000256" key="2">
    <source>
        <dbReference type="ARBA" id="ARBA00022723"/>
    </source>
</evidence>
<gene>
    <name evidence="9" type="ORF">A1O1_00563</name>
</gene>
<dbReference type="STRING" id="1182541.W9YRE1"/>
<dbReference type="SUPFAM" id="SSF57667">
    <property type="entry name" value="beta-beta-alpha zinc fingers"/>
    <property type="match status" value="1"/>
</dbReference>
<reference evidence="9 10" key="1">
    <citation type="submission" date="2013-03" db="EMBL/GenBank/DDBJ databases">
        <title>The Genome Sequence of Capronia coronata CBS 617.96.</title>
        <authorList>
            <consortium name="The Broad Institute Genomics Platform"/>
            <person name="Cuomo C."/>
            <person name="de Hoog S."/>
            <person name="Gorbushina A."/>
            <person name="Walker B."/>
            <person name="Young S.K."/>
            <person name="Zeng Q."/>
            <person name="Gargeya S."/>
            <person name="Fitzgerald M."/>
            <person name="Haas B."/>
            <person name="Abouelleil A."/>
            <person name="Allen A.W."/>
            <person name="Alvarado L."/>
            <person name="Arachchi H.M."/>
            <person name="Berlin A.M."/>
            <person name="Chapman S.B."/>
            <person name="Gainer-Dewar J."/>
            <person name="Goldberg J."/>
            <person name="Griggs A."/>
            <person name="Gujja S."/>
            <person name="Hansen M."/>
            <person name="Howarth C."/>
            <person name="Imamovic A."/>
            <person name="Ireland A."/>
            <person name="Larimer J."/>
            <person name="McCowan C."/>
            <person name="Murphy C."/>
            <person name="Pearson M."/>
            <person name="Poon T.W."/>
            <person name="Priest M."/>
            <person name="Roberts A."/>
            <person name="Saif S."/>
            <person name="Shea T."/>
            <person name="Sisk P."/>
            <person name="Sykes S."/>
            <person name="Wortman J."/>
            <person name="Nusbaum C."/>
            <person name="Birren B."/>
        </authorList>
    </citation>
    <scope>NUCLEOTIDE SEQUENCE [LARGE SCALE GENOMIC DNA]</scope>
    <source>
        <strain evidence="9 10">CBS 617.96</strain>
    </source>
</reference>
<dbReference type="GO" id="GO:0044773">
    <property type="term" value="P:mitotic DNA damage checkpoint signaling"/>
    <property type="evidence" value="ECO:0007669"/>
    <property type="project" value="TreeGrafter"/>
</dbReference>
<dbReference type="eggNOG" id="ENOG502S9DW">
    <property type="taxonomic scope" value="Eukaryota"/>
</dbReference>
<dbReference type="GO" id="GO:0003676">
    <property type="term" value="F:nucleic acid binding"/>
    <property type="evidence" value="ECO:0007669"/>
    <property type="project" value="InterPro"/>
</dbReference>
<feature type="region of interest" description="Disordered" evidence="7">
    <location>
        <begin position="184"/>
        <end position="210"/>
    </location>
</feature>
<evidence type="ECO:0000313" key="9">
    <source>
        <dbReference type="EMBL" id="EXJ95442.1"/>
    </source>
</evidence>
<dbReference type="HOGENOM" id="CLU_041821_0_0_1"/>
<feature type="region of interest" description="Disordered" evidence="7">
    <location>
        <begin position="239"/>
        <end position="289"/>
    </location>
</feature>
<keyword evidence="4" id="KW-0862">Zinc</keyword>
<dbReference type="RefSeq" id="XP_007719671.1">
    <property type="nucleotide sequence ID" value="XM_007721481.1"/>
</dbReference>
<comment type="caution">
    <text evidence="9">The sequence shown here is derived from an EMBL/GenBank/DDBJ whole genome shotgun (WGS) entry which is preliminary data.</text>
</comment>
<dbReference type="GO" id="GO:0033260">
    <property type="term" value="P:nuclear DNA replication"/>
    <property type="evidence" value="ECO:0007669"/>
    <property type="project" value="TreeGrafter"/>
</dbReference>
<dbReference type="InterPro" id="IPR040050">
    <property type="entry name" value="ZNF830-like"/>
</dbReference>
<keyword evidence="2" id="KW-0479">Metal-binding</keyword>
<feature type="compositionally biased region" description="Acidic residues" evidence="7">
    <location>
        <begin position="113"/>
        <end position="126"/>
    </location>
</feature>
<keyword evidence="5" id="KW-0175">Coiled coil</keyword>
<dbReference type="GeneID" id="19155470"/>
<dbReference type="GO" id="GO:0033314">
    <property type="term" value="P:mitotic DNA replication checkpoint signaling"/>
    <property type="evidence" value="ECO:0007669"/>
    <property type="project" value="TreeGrafter"/>
</dbReference>
<feature type="compositionally biased region" description="Polar residues" evidence="7">
    <location>
        <begin position="57"/>
        <end position="67"/>
    </location>
</feature>
<evidence type="ECO:0000256" key="1">
    <source>
        <dbReference type="ARBA" id="ARBA00004123"/>
    </source>
</evidence>
<evidence type="ECO:0000259" key="8">
    <source>
        <dbReference type="Pfam" id="PF12874"/>
    </source>
</evidence>
<comment type="subcellular location">
    <subcellularLocation>
        <location evidence="1">Nucleus</location>
    </subcellularLocation>
</comment>
<protein>
    <recommendedName>
        <fullName evidence="8">C2H2-type domain-containing protein</fullName>
    </recommendedName>
</protein>
<feature type="compositionally biased region" description="Acidic residues" evidence="7">
    <location>
        <begin position="269"/>
        <end position="289"/>
    </location>
</feature>
<dbReference type="GO" id="GO:0005681">
    <property type="term" value="C:spliceosomal complex"/>
    <property type="evidence" value="ECO:0007669"/>
    <property type="project" value="InterPro"/>
</dbReference>
<keyword evidence="3" id="KW-0863">Zinc-finger</keyword>
<evidence type="ECO:0000256" key="3">
    <source>
        <dbReference type="ARBA" id="ARBA00022771"/>
    </source>
</evidence>
<dbReference type="InterPro" id="IPR013087">
    <property type="entry name" value="Znf_C2H2_type"/>
</dbReference>
<organism evidence="9 10">
    <name type="scientific">Capronia coronata CBS 617.96</name>
    <dbReference type="NCBI Taxonomy" id="1182541"/>
    <lineage>
        <taxon>Eukaryota</taxon>
        <taxon>Fungi</taxon>
        <taxon>Dikarya</taxon>
        <taxon>Ascomycota</taxon>
        <taxon>Pezizomycotina</taxon>
        <taxon>Eurotiomycetes</taxon>
        <taxon>Chaetothyriomycetidae</taxon>
        <taxon>Chaetothyriales</taxon>
        <taxon>Herpotrichiellaceae</taxon>
        <taxon>Capronia</taxon>
    </lineage>
</organism>
<dbReference type="PANTHER" id="PTHR13278">
    <property type="entry name" value="ZINC FINGER PROTEIN 830"/>
    <property type="match status" value="1"/>
</dbReference>
<feature type="domain" description="C2H2-type" evidence="8">
    <location>
        <begin position="30"/>
        <end position="53"/>
    </location>
</feature>
<name>W9YRE1_9EURO</name>
<evidence type="ECO:0000256" key="7">
    <source>
        <dbReference type="SAM" id="MobiDB-lite"/>
    </source>
</evidence>
<evidence type="ECO:0000256" key="4">
    <source>
        <dbReference type="ARBA" id="ARBA00022833"/>
    </source>
</evidence>
<evidence type="ECO:0000313" key="10">
    <source>
        <dbReference type="Proteomes" id="UP000019484"/>
    </source>
</evidence>
<keyword evidence="6" id="KW-0539">Nucleus</keyword>
<feature type="region of interest" description="Disordered" evidence="7">
    <location>
        <begin position="51"/>
        <end position="149"/>
    </location>
</feature>
<sequence>MADVRALLAAERQSRRISHPHLSYTKTGLICTLCNLNVKSETLWEGHLRSANHRKNAQASQENTTNKGVKRKLEDVDEAPEEHDEADTDARKKPKSRPESVGTHAEDRQAQTELEDSDQPGEDDTPLEGGPKDAPSVQGTSAKSPTVDEAEWAAFEAEVAPLKAAPADYVSHTIIAAPVTAAQMEAQAAEDGRRKLEVDADAEKEDEERRLEDEFEVMEEMEERVRRLREKRDALKHAVLAGRDTGQSDHAKSVNGIGDGVTPQVADVPDNDNEEDDAEEEEEEDDWYA</sequence>
<dbReference type="EMBL" id="AMWN01000001">
    <property type="protein sequence ID" value="EXJ95442.1"/>
    <property type="molecule type" value="Genomic_DNA"/>
</dbReference>
<dbReference type="OrthoDB" id="77607at2759"/>
<dbReference type="AlphaFoldDB" id="W9YRE1"/>
<proteinExistence type="predicted"/>
<dbReference type="InterPro" id="IPR036236">
    <property type="entry name" value="Znf_C2H2_sf"/>
</dbReference>